<evidence type="ECO:0000259" key="1">
    <source>
        <dbReference type="PROSITE" id="PS50042"/>
    </source>
</evidence>
<accession>A0A8J7B782</accession>
<dbReference type="InterPro" id="IPR018490">
    <property type="entry name" value="cNMP-bd_dom_sf"/>
</dbReference>
<dbReference type="PROSITE" id="PS50042">
    <property type="entry name" value="CNMP_BINDING_3"/>
    <property type="match status" value="1"/>
</dbReference>
<protein>
    <submittedName>
        <fullName evidence="2">Cyclic nucleotide-binding domain-containing protein</fullName>
    </submittedName>
</protein>
<dbReference type="EMBL" id="JADEWZ010000005">
    <property type="protein sequence ID" value="MBE9115174.1"/>
    <property type="molecule type" value="Genomic_DNA"/>
</dbReference>
<sequence length="180" mass="20260">MNESMRKALLILGELNNDDLNWMLQKGKKEVISPGHTLIYEGRPINAFYIVLRGTLSVVLDDKELAKISKGEVVGEISFIDSRTPVATVKALDEVVVLSVPQLQLTMKIQREEGFAARFYHGILLCLADRMRGTVNRLGKGTALEEVYYGETEEHLPISPEHLQIAEAKFNWLMSYVGEQ</sequence>
<gene>
    <name evidence="2" type="ORF">IQ249_04600</name>
</gene>
<dbReference type="Gene3D" id="2.60.120.10">
    <property type="entry name" value="Jelly Rolls"/>
    <property type="match status" value="1"/>
</dbReference>
<dbReference type="AlphaFoldDB" id="A0A8J7B782"/>
<name>A0A8J7B782_9CYAN</name>
<feature type="domain" description="Cyclic nucleotide-binding" evidence="1">
    <location>
        <begin position="11"/>
        <end position="100"/>
    </location>
</feature>
<comment type="caution">
    <text evidence="2">The sequence shown here is derived from an EMBL/GenBank/DDBJ whole genome shotgun (WGS) entry which is preliminary data.</text>
</comment>
<dbReference type="Proteomes" id="UP000654482">
    <property type="component" value="Unassembled WGS sequence"/>
</dbReference>
<reference evidence="2" key="1">
    <citation type="submission" date="2020-10" db="EMBL/GenBank/DDBJ databases">
        <authorList>
            <person name="Castelo-Branco R."/>
            <person name="Eusebio N."/>
            <person name="Adriana R."/>
            <person name="Vieira A."/>
            <person name="Brugerolle De Fraissinette N."/>
            <person name="Rezende De Castro R."/>
            <person name="Schneider M.P."/>
            <person name="Vasconcelos V."/>
            <person name="Leao P.N."/>
        </authorList>
    </citation>
    <scope>NUCLEOTIDE SEQUENCE</scope>
    <source>
        <strain evidence="2">LEGE 07157</strain>
    </source>
</reference>
<dbReference type="InterPro" id="IPR014710">
    <property type="entry name" value="RmlC-like_jellyroll"/>
</dbReference>
<proteinExistence type="predicted"/>
<dbReference type="InterPro" id="IPR000595">
    <property type="entry name" value="cNMP-bd_dom"/>
</dbReference>
<organism evidence="2 3">
    <name type="scientific">Lusitaniella coriacea LEGE 07157</name>
    <dbReference type="NCBI Taxonomy" id="945747"/>
    <lineage>
        <taxon>Bacteria</taxon>
        <taxon>Bacillati</taxon>
        <taxon>Cyanobacteriota</taxon>
        <taxon>Cyanophyceae</taxon>
        <taxon>Spirulinales</taxon>
        <taxon>Lusitaniellaceae</taxon>
        <taxon>Lusitaniella</taxon>
    </lineage>
</organism>
<evidence type="ECO:0000313" key="2">
    <source>
        <dbReference type="EMBL" id="MBE9115174.1"/>
    </source>
</evidence>
<dbReference type="Pfam" id="PF00027">
    <property type="entry name" value="cNMP_binding"/>
    <property type="match status" value="1"/>
</dbReference>
<dbReference type="SUPFAM" id="SSF51206">
    <property type="entry name" value="cAMP-binding domain-like"/>
    <property type="match status" value="1"/>
</dbReference>
<dbReference type="SMART" id="SM00100">
    <property type="entry name" value="cNMP"/>
    <property type="match status" value="1"/>
</dbReference>
<keyword evidence="3" id="KW-1185">Reference proteome</keyword>
<evidence type="ECO:0000313" key="3">
    <source>
        <dbReference type="Proteomes" id="UP000654482"/>
    </source>
</evidence>
<dbReference type="CDD" id="cd00038">
    <property type="entry name" value="CAP_ED"/>
    <property type="match status" value="1"/>
</dbReference>